<evidence type="ECO:0000256" key="1">
    <source>
        <dbReference type="SAM" id="MobiDB-lite"/>
    </source>
</evidence>
<comment type="caution">
    <text evidence="3">The sequence shown here is derived from an EMBL/GenBank/DDBJ whole genome shotgun (WGS) entry which is preliminary data.</text>
</comment>
<feature type="chain" id="PRO_5035817509" evidence="2">
    <location>
        <begin position="20"/>
        <end position="185"/>
    </location>
</feature>
<dbReference type="AlphaFoldDB" id="A0A8S9ZTM7"/>
<organism evidence="3 4">
    <name type="scientific">Meloidogyne graminicola</name>
    <dbReference type="NCBI Taxonomy" id="189291"/>
    <lineage>
        <taxon>Eukaryota</taxon>
        <taxon>Metazoa</taxon>
        <taxon>Ecdysozoa</taxon>
        <taxon>Nematoda</taxon>
        <taxon>Chromadorea</taxon>
        <taxon>Rhabditida</taxon>
        <taxon>Tylenchina</taxon>
        <taxon>Tylenchomorpha</taxon>
        <taxon>Tylenchoidea</taxon>
        <taxon>Meloidogynidae</taxon>
        <taxon>Meloidogyninae</taxon>
        <taxon>Meloidogyne</taxon>
    </lineage>
</organism>
<feature type="region of interest" description="Disordered" evidence="1">
    <location>
        <begin position="28"/>
        <end position="52"/>
    </location>
</feature>
<feature type="signal peptide" evidence="2">
    <location>
        <begin position="1"/>
        <end position="19"/>
    </location>
</feature>
<dbReference type="Proteomes" id="UP000605970">
    <property type="component" value="Unassembled WGS sequence"/>
</dbReference>
<reference evidence="3" key="1">
    <citation type="journal article" date="2020" name="Ecol. Evol.">
        <title>Genome structure and content of the rice root-knot nematode (Meloidogyne graminicola).</title>
        <authorList>
            <person name="Phan N.T."/>
            <person name="Danchin E.G.J."/>
            <person name="Klopp C."/>
            <person name="Perfus-Barbeoch L."/>
            <person name="Kozlowski D.K."/>
            <person name="Koutsovoulos G.D."/>
            <person name="Lopez-Roques C."/>
            <person name="Bouchez O."/>
            <person name="Zahm M."/>
            <person name="Besnard G."/>
            <person name="Bellafiore S."/>
        </authorList>
    </citation>
    <scope>NUCLEOTIDE SEQUENCE</scope>
    <source>
        <strain evidence="3">VN-18</strain>
    </source>
</reference>
<gene>
    <name evidence="3" type="ORF">Mgra_00003799</name>
</gene>
<keyword evidence="4" id="KW-1185">Reference proteome</keyword>
<evidence type="ECO:0000256" key="2">
    <source>
        <dbReference type="SAM" id="SignalP"/>
    </source>
</evidence>
<dbReference type="EMBL" id="JABEBT010000026">
    <property type="protein sequence ID" value="KAF7636855.1"/>
    <property type="molecule type" value="Genomic_DNA"/>
</dbReference>
<proteinExistence type="predicted"/>
<evidence type="ECO:0000313" key="3">
    <source>
        <dbReference type="EMBL" id="KAF7636855.1"/>
    </source>
</evidence>
<name>A0A8S9ZTM7_9BILA</name>
<keyword evidence="2" id="KW-0732">Signal</keyword>
<sequence>MNFSKISFLQLFIFTIVESMDNNSIKSFGNKTHRHSDNESTSTNNNKRIRYNNNSEDQEQLNFDNNNNEIQINQLPDFYGPIYEWDDFRDEYEYLNLINSADQENQINLEKDNQLKLDNVEAFKQLYNHEDNKVENYVNKGLKNLKKPKKLIKTKNSKDEEEFAKNIIQMVNKGADDVKKYLPKF</sequence>
<evidence type="ECO:0000313" key="4">
    <source>
        <dbReference type="Proteomes" id="UP000605970"/>
    </source>
</evidence>
<protein>
    <submittedName>
        <fullName evidence="3">Uncharacterized protein</fullName>
    </submittedName>
</protein>
<accession>A0A8S9ZTM7</accession>